<evidence type="ECO:0000313" key="3">
    <source>
        <dbReference type="EMBL" id="CAI5756873.1"/>
    </source>
</evidence>
<dbReference type="InterPro" id="IPR000253">
    <property type="entry name" value="FHA_dom"/>
</dbReference>
<comment type="caution">
    <text evidence="3">The sequence shown here is derived from an EMBL/GenBank/DDBJ whole genome shotgun (WGS) entry which is preliminary data.</text>
</comment>
<organism evidence="3 4">
    <name type="scientific">Candida verbasci</name>
    <dbReference type="NCBI Taxonomy" id="1227364"/>
    <lineage>
        <taxon>Eukaryota</taxon>
        <taxon>Fungi</taxon>
        <taxon>Dikarya</taxon>
        <taxon>Ascomycota</taxon>
        <taxon>Saccharomycotina</taxon>
        <taxon>Pichiomycetes</taxon>
        <taxon>Debaryomycetaceae</taxon>
        <taxon>Candida/Lodderomyces clade</taxon>
        <taxon>Candida</taxon>
    </lineage>
</organism>
<proteinExistence type="predicted"/>
<sequence length="505" mass="57595">MSHTNYQFPPSSPLHDVDEYSINDQFAAKKQPGVNFTKGFERLTRDEYPTPNPSSSLFRSSSPAREIENSPKKNDLKSTISINKDFNVLNPDKSVIRIPLLSTHTHFNFGRSSRSCEFAINAKDSYISRIHMKLTFDSEQIIINCVGSNGLTMIIPKNCLIYQTTNSKDNFIIKENKTGNQIVNDYESRSIKLDSNHTEFFMRQGETITLPRFENILIQISKQLILLNPNDVDEELTDEEELQLIDKPRTTTTSTPNTRMENKNVPNTPSKPKQEVNLKIAENKFDETPIKETENSIKPISKTKSETQLSIPPPKSTFKIHQEKQIPNRAYSTSPKLVLSDKTNTKKRASSVEPNLKYAAESTNYQPLKKKKFIKESTPELDSSILNKICNLEEINNILINHLAFSRLSSTPASFLNTISVLTSNLNLSQIRAILHSIECIGIIYRQGKDAAGKPLEEEYYYMPENDDDESRKNLVSNFKGHGGLRSCRKTHKQYYWKKPAPIKK</sequence>
<feature type="domain" description="FHA" evidence="2">
    <location>
        <begin position="107"/>
        <end position="153"/>
    </location>
</feature>
<reference evidence="3" key="1">
    <citation type="submission" date="2022-12" db="EMBL/GenBank/DDBJ databases">
        <authorList>
            <person name="Brejova B."/>
        </authorList>
    </citation>
    <scope>NUCLEOTIDE SEQUENCE</scope>
</reference>
<feature type="region of interest" description="Disordered" evidence="1">
    <location>
        <begin position="245"/>
        <end position="274"/>
    </location>
</feature>
<accession>A0A9W4X982</accession>
<evidence type="ECO:0000259" key="2">
    <source>
        <dbReference type="PROSITE" id="PS50006"/>
    </source>
</evidence>
<protein>
    <recommendedName>
        <fullName evidence="2">FHA domain-containing protein</fullName>
    </recommendedName>
</protein>
<feature type="region of interest" description="Disordered" evidence="1">
    <location>
        <begin position="44"/>
        <end position="73"/>
    </location>
</feature>
<dbReference type="Proteomes" id="UP001152885">
    <property type="component" value="Unassembled WGS sequence"/>
</dbReference>
<evidence type="ECO:0000313" key="4">
    <source>
        <dbReference type="Proteomes" id="UP001152885"/>
    </source>
</evidence>
<name>A0A9W4X982_9ASCO</name>
<dbReference type="SUPFAM" id="SSF49879">
    <property type="entry name" value="SMAD/FHA domain"/>
    <property type="match status" value="1"/>
</dbReference>
<dbReference type="EMBL" id="CANTUO010000001">
    <property type="protein sequence ID" value="CAI5756873.1"/>
    <property type="molecule type" value="Genomic_DNA"/>
</dbReference>
<dbReference type="AlphaFoldDB" id="A0A9W4X982"/>
<keyword evidence="4" id="KW-1185">Reference proteome</keyword>
<feature type="compositionally biased region" description="Low complexity" evidence="1">
    <location>
        <begin position="250"/>
        <end position="259"/>
    </location>
</feature>
<evidence type="ECO:0000256" key="1">
    <source>
        <dbReference type="SAM" id="MobiDB-lite"/>
    </source>
</evidence>
<dbReference type="PROSITE" id="PS50006">
    <property type="entry name" value="FHA_DOMAIN"/>
    <property type="match status" value="1"/>
</dbReference>
<gene>
    <name evidence="3" type="ORF">CANVERA_P1391</name>
</gene>
<dbReference type="OrthoDB" id="5348546at2759"/>
<dbReference type="InterPro" id="IPR008984">
    <property type="entry name" value="SMAD_FHA_dom_sf"/>
</dbReference>